<proteinExistence type="predicted"/>
<sequence length="113" mass="12692">MTGTKAGRWVSAGHPTFVNTDNDILAIATHDDLGKLYERARPKKGPLVELLKEFTTPVVTTMEDGEKIHVSSRDDHVSIRISPKVPLSSMQLDRVTFYLNLIKTLPLPPENRR</sequence>
<dbReference type="Proteomes" id="UP001212997">
    <property type="component" value="Unassembled WGS sequence"/>
</dbReference>
<dbReference type="AlphaFoldDB" id="A0AAD5UVX6"/>
<organism evidence="1 2">
    <name type="scientific">Meripilus lineatus</name>
    <dbReference type="NCBI Taxonomy" id="2056292"/>
    <lineage>
        <taxon>Eukaryota</taxon>
        <taxon>Fungi</taxon>
        <taxon>Dikarya</taxon>
        <taxon>Basidiomycota</taxon>
        <taxon>Agaricomycotina</taxon>
        <taxon>Agaricomycetes</taxon>
        <taxon>Polyporales</taxon>
        <taxon>Meripilaceae</taxon>
        <taxon>Meripilus</taxon>
    </lineage>
</organism>
<keyword evidence="2" id="KW-1185">Reference proteome</keyword>
<dbReference type="EMBL" id="JANAWD010000452">
    <property type="protein sequence ID" value="KAJ3479246.1"/>
    <property type="molecule type" value="Genomic_DNA"/>
</dbReference>
<protein>
    <submittedName>
        <fullName evidence="1">Uncharacterized protein</fullName>
    </submittedName>
</protein>
<evidence type="ECO:0000313" key="1">
    <source>
        <dbReference type="EMBL" id="KAJ3479246.1"/>
    </source>
</evidence>
<accession>A0AAD5UVX6</accession>
<reference evidence="1" key="1">
    <citation type="submission" date="2022-07" db="EMBL/GenBank/DDBJ databases">
        <title>Genome Sequence of Physisporinus lineatus.</title>
        <authorList>
            <person name="Buettner E."/>
        </authorList>
    </citation>
    <scope>NUCLEOTIDE SEQUENCE</scope>
    <source>
        <strain evidence="1">VT162</strain>
    </source>
</reference>
<gene>
    <name evidence="1" type="ORF">NLI96_g9195</name>
</gene>
<name>A0AAD5UVX6_9APHY</name>
<comment type="caution">
    <text evidence="1">The sequence shown here is derived from an EMBL/GenBank/DDBJ whole genome shotgun (WGS) entry which is preliminary data.</text>
</comment>
<evidence type="ECO:0000313" key="2">
    <source>
        <dbReference type="Proteomes" id="UP001212997"/>
    </source>
</evidence>